<keyword evidence="3" id="KW-1185">Reference proteome</keyword>
<organism evidence="1 3">
    <name type="scientific">Albugo candida</name>
    <dbReference type="NCBI Taxonomy" id="65357"/>
    <lineage>
        <taxon>Eukaryota</taxon>
        <taxon>Sar</taxon>
        <taxon>Stramenopiles</taxon>
        <taxon>Oomycota</taxon>
        <taxon>Peronosporomycetes</taxon>
        <taxon>Albuginales</taxon>
        <taxon>Albuginaceae</taxon>
        <taxon>Albugo</taxon>
    </lineage>
</organism>
<sequence length="146" mass="16840">MIIKSMNAMALTDRASFCSSYEAVSHQTRLFLCHACEKLLVSAFSVRLSADRKILQFWHVCVSAVAESIYESSFMNCFIETRKLAHAFHSLFFWPVAFRSKVTISQLFLECSDDLNQFHSTSLFFLTLMYSLHRESHIAYESSKSK</sequence>
<evidence type="ECO:0000313" key="1">
    <source>
        <dbReference type="EMBL" id="CCI10931.1"/>
    </source>
</evidence>
<dbReference type="EMBL" id="CAIX01000466">
    <property type="protein sequence ID" value="CCI10931.1"/>
    <property type="molecule type" value="Genomic_DNA"/>
</dbReference>
<evidence type="ECO:0000313" key="3">
    <source>
        <dbReference type="Proteomes" id="UP000053237"/>
    </source>
</evidence>
<accession>A0A024FV57</accession>
<dbReference type="Proteomes" id="UP000053237">
    <property type="component" value="Unassembled WGS sequence"/>
</dbReference>
<dbReference type="EMBL" id="CAIX01001222">
    <property type="protein sequence ID" value="CCI11558.1"/>
    <property type="molecule type" value="Genomic_DNA"/>
</dbReference>
<proteinExistence type="predicted"/>
<protein>
    <submittedName>
        <fullName evidence="1">Uncharacterized protein</fullName>
    </submittedName>
</protein>
<dbReference type="AlphaFoldDB" id="A0A024FV57"/>
<name>A0A024FV57_9STRA</name>
<dbReference type="InParanoid" id="A0A024FV57"/>
<gene>
    <name evidence="1" type="ORF">BN9_120580</name>
    <name evidence="2" type="ORF">BN9_131170</name>
</gene>
<evidence type="ECO:0000313" key="2">
    <source>
        <dbReference type="EMBL" id="CCI11558.1"/>
    </source>
</evidence>
<comment type="caution">
    <text evidence="1">The sequence shown here is derived from an EMBL/GenBank/DDBJ whole genome shotgun (WGS) entry which is preliminary data.</text>
</comment>
<reference evidence="1 3" key="1">
    <citation type="submission" date="2012-05" db="EMBL/GenBank/DDBJ databases">
        <title>Recombination and specialization in a pathogen metapopulation.</title>
        <authorList>
            <person name="Gardiner A."/>
            <person name="Kemen E."/>
            <person name="Schultz-Larsen T."/>
            <person name="MacLean D."/>
            <person name="Van Oosterhout C."/>
            <person name="Jones J.D.G."/>
        </authorList>
    </citation>
    <scope>NUCLEOTIDE SEQUENCE [LARGE SCALE GENOMIC DNA]</scope>
    <source>
        <strain evidence="1 3">Ac Nc2</strain>
    </source>
</reference>